<keyword evidence="2" id="KW-0547">Nucleotide-binding</keyword>
<evidence type="ECO:0000313" key="7">
    <source>
        <dbReference type="Proteomes" id="UP000886597"/>
    </source>
</evidence>
<feature type="domain" description="ABC transporter" evidence="4">
    <location>
        <begin position="5"/>
        <end position="230"/>
    </location>
</feature>
<keyword evidence="1" id="KW-0813">Transport</keyword>
<dbReference type="EMBL" id="BKBQ01000041">
    <property type="protein sequence ID" value="GEQ55283.1"/>
    <property type="molecule type" value="Genomic_DNA"/>
</dbReference>
<dbReference type="Proteomes" id="UP000886607">
    <property type="component" value="Unassembled WGS sequence"/>
</dbReference>
<dbReference type="Pfam" id="PF00005">
    <property type="entry name" value="ABC_tran"/>
    <property type="match status" value="1"/>
</dbReference>
<dbReference type="Proteomes" id="UP000886597">
    <property type="component" value="Unassembled WGS sequence"/>
</dbReference>
<dbReference type="SUPFAM" id="SSF52540">
    <property type="entry name" value="P-loop containing nucleoside triphosphate hydrolases"/>
    <property type="match status" value="1"/>
</dbReference>
<evidence type="ECO:0000256" key="1">
    <source>
        <dbReference type="ARBA" id="ARBA00022448"/>
    </source>
</evidence>
<dbReference type="GO" id="GO:0016887">
    <property type="term" value="F:ATP hydrolysis activity"/>
    <property type="evidence" value="ECO:0007669"/>
    <property type="project" value="InterPro"/>
</dbReference>
<dbReference type="GO" id="GO:0005524">
    <property type="term" value="F:ATP binding"/>
    <property type="evidence" value="ECO:0007669"/>
    <property type="project" value="UniProtKB-KW"/>
</dbReference>
<evidence type="ECO:0000256" key="3">
    <source>
        <dbReference type="ARBA" id="ARBA00022840"/>
    </source>
</evidence>
<protein>
    <submittedName>
        <fullName evidence="6">Multidrug ABC transporter ATP-binding protein</fullName>
    </submittedName>
</protein>
<dbReference type="SMART" id="SM00382">
    <property type="entry name" value="AAA"/>
    <property type="match status" value="1"/>
</dbReference>
<evidence type="ECO:0000313" key="8">
    <source>
        <dbReference type="Proteomes" id="UP000886607"/>
    </source>
</evidence>
<dbReference type="PROSITE" id="PS50893">
    <property type="entry name" value="ABC_TRANSPORTER_2"/>
    <property type="match status" value="1"/>
</dbReference>
<proteinExistence type="predicted"/>
<sequence>MSNVLELQNVSKSYGTFKLNNISFTLPEGFIMGLIGVNGAGKSTILKVMMDIVKRDQGEIFIFGKDTRKQMVEIKEDIGFVFDDSHFYSHLNCNQMKKIIAPFYKNWNEETYQSYMKRFNLPTDKKIETFSKGMKMQYNIAIALSHKAKLIIMDEPTAGLDPLVRRDLLQVLQEVVMDERASVLFSTHVTTDLEKIADYITYIHDGNVYFSAEKDIILERYAIVKGGLDLLNAENEKTFVFVEKNRHGFQGLTDNKQEIKLQFGEEVILEKANLEDIMYYTSQAKKVK</sequence>
<dbReference type="Gene3D" id="3.40.50.300">
    <property type="entry name" value="P-loop containing nucleotide triphosphate hydrolases"/>
    <property type="match status" value="1"/>
</dbReference>
<dbReference type="InterPro" id="IPR027417">
    <property type="entry name" value="P-loop_NTPase"/>
</dbReference>
<dbReference type="AlphaFoldDB" id="A0AAN4ZTM6"/>
<evidence type="ECO:0000313" key="6">
    <source>
        <dbReference type="EMBL" id="GEQ55283.1"/>
    </source>
</evidence>
<dbReference type="InterPro" id="IPR003593">
    <property type="entry name" value="AAA+_ATPase"/>
</dbReference>
<keyword evidence="3 6" id="KW-0067">ATP-binding</keyword>
<accession>A0AAN4ZTM6</accession>
<evidence type="ECO:0000313" key="5">
    <source>
        <dbReference type="EMBL" id="GEQ50323.1"/>
    </source>
</evidence>
<reference evidence="6" key="1">
    <citation type="submission" date="2019-08" db="EMBL/GenBank/DDBJ databases">
        <authorList>
            <person name="Ishikawa M."/>
            <person name="Suzuki T."/>
            <person name="Matsutani M."/>
        </authorList>
    </citation>
    <scope>NUCLEOTIDE SEQUENCE</scope>
    <source>
        <strain evidence="6">7C1</strain>
        <strain evidence="5">8C4</strain>
    </source>
</reference>
<gene>
    <name evidence="5" type="ORF">TK11N_21750</name>
    <name evidence="6" type="ORF">TK2N_21270</name>
</gene>
<organism evidence="6 7">
    <name type="scientific">Tetragenococcus koreensis</name>
    <dbReference type="NCBI Taxonomy" id="290335"/>
    <lineage>
        <taxon>Bacteria</taxon>
        <taxon>Bacillati</taxon>
        <taxon>Bacillota</taxon>
        <taxon>Bacilli</taxon>
        <taxon>Lactobacillales</taxon>
        <taxon>Enterococcaceae</taxon>
        <taxon>Tetragenococcus</taxon>
    </lineage>
</organism>
<evidence type="ECO:0000256" key="2">
    <source>
        <dbReference type="ARBA" id="ARBA00022741"/>
    </source>
</evidence>
<comment type="caution">
    <text evidence="6">The sequence shown here is derived from an EMBL/GenBank/DDBJ whole genome shotgun (WGS) entry which is preliminary data.</text>
</comment>
<dbReference type="CDD" id="cd03230">
    <property type="entry name" value="ABC_DR_subfamily_A"/>
    <property type="match status" value="1"/>
</dbReference>
<dbReference type="PANTHER" id="PTHR42939">
    <property type="entry name" value="ABC TRANSPORTER ATP-BINDING PROTEIN ALBC-RELATED"/>
    <property type="match status" value="1"/>
</dbReference>
<dbReference type="EMBL" id="BKBO01000043">
    <property type="protein sequence ID" value="GEQ50323.1"/>
    <property type="molecule type" value="Genomic_DNA"/>
</dbReference>
<dbReference type="InterPro" id="IPR003439">
    <property type="entry name" value="ABC_transporter-like_ATP-bd"/>
</dbReference>
<dbReference type="RefSeq" id="WP_202584427.1">
    <property type="nucleotide sequence ID" value="NZ_BKBO01000043.1"/>
</dbReference>
<name>A0AAN4ZTM6_9ENTE</name>
<dbReference type="InterPro" id="IPR051782">
    <property type="entry name" value="ABC_Transporter_VariousFunc"/>
</dbReference>
<dbReference type="PANTHER" id="PTHR42939:SF3">
    <property type="entry name" value="ABC TRANSPORTER ATP-BINDING COMPONENT"/>
    <property type="match status" value="1"/>
</dbReference>
<evidence type="ECO:0000259" key="4">
    <source>
        <dbReference type="PROSITE" id="PS50893"/>
    </source>
</evidence>
<keyword evidence="8" id="KW-1185">Reference proteome</keyword>
<reference evidence="6" key="2">
    <citation type="journal article" date="2020" name="Int. Dairy J.">
        <title>Lactic acid bacterial diversity in Brie cheese focusing on salt concentration and pH of isolation medium and characterisation of halophilic and alkaliphilic lactic acid bacterial isolates.</title>
        <authorList>
            <person name="Unno R."/>
            <person name="Matsutani M."/>
            <person name="Suzuki T."/>
            <person name="Kodama K."/>
            <person name="Matsushita H."/>
            <person name="Yamasato K."/>
            <person name="Koizumi Y."/>
            <person name="Ishikawa M."/>
        </authorList>
    </citation>
    <scope>NUCLEOTIDE SEQUENCE</scope>
    <source>
        <strain evidence="6">7C1</strain>
        <strain evidence="5">8C4</strain>
    </source>
</reference>